<proteinExistence type="inferred from homology"/>
<organism evidence="7 8">
    <name type="scientific">Labilibaculum filiforme</name>
    <dbReference type="NCBI Taxonomy" id="1940526"/>
    <lineage>
        <taxon>Bacteria</taxon>
        <taxon>Pseudomonadati</taxon>
        <taxon>Bacteroidota</taxon>
        <taxon>Bacteroidia</taxon>
        <taxon>Marinilabiliales</taxon>
        <taxon>Marinifilaceae</taxon>
        <taxon>Labilibaculum</taxon>
    </lineage>
</organism>
<evidence type="ECO:0000256" key="4">
    <source>
        <dbReference type="ARBA" id="ARBA00023159"/>
    </source>
</evidence>
<dbReference type="InterPro" id="IPR000847">
    <property type="entry name" value="LysR_HTH_N"/>
</dbReference>
<comment type="caution">
    <text evidence="7">The sequence shown here is derived from an EMBL/GenBank/DDBJ whole genome shotgun (WGS) entry which is preliminary data.</text>
</comment>
<dbReference type="Gene3D" id="1.10.10.10">
    <property type="entry name" value="Winged helix-like DNA-binding domain superfamily/Winged helix DNA-binding domain"/>
    <property type="match status" value="1"/>
</dbReference>
<dbReference type="Pfam" id="PF03466">
    <property type="entry name" value="LysR_substrate"/>
    <property type="match status" value="1"/>
</dbReference>
<accession>A0A2N3HQY7</accession>
<gene>
    <name evidence="7" type="ORF">BZG02_19060</name>
</gene>
<name>A0A2N3HQY7_9BACT</name>
<dbReference type="Proteomes" id="UP000233535">
    <property type="component" value="Unassembled WGS sequence"/>
</dbReference>
<dbReference type="AlphaFoldDB" id="A0A2N3HQY7"/>
<keyword evidence="8" id="KW-1185">Reference proteome</keyword>
<reference evidence="7 8" key="1">
    <citation type="journal article" date="2017" name="Front. Microbiol.">
        <title>Labilibaculum manganireducens gen. nov., sp. nov. and Labilibaculum filiforme sp. nov., Novel Bacteroidetes Isolated from Subsurface Sediments of the Baltic Sea.</title>
        <authorList>
            <person name="Vandieken V."/>
            <person name="Marshall I.P."/>
            <person name="Niemann H."/>
            <person name="Engelen B."/>
            <person name="Cypionka H."/>
        </authorList>
    </citation>
    <scope>NUCLEOTIDE SEQUENCE [LARGE SCALE GENOMIC DNA]</scope>
    <source>
        <strain evidence="7 8">59.16B</strain>
    </source>
</reference>
<keyword evidence="4" id="KW-0010">Activator</keyword>
<dbReference type="InterPro" id="IPR036388">
    <property type="entry name" value="WH-like_DNA-bd_sf"/>
</dbReference>
<evidence type="ECO:0000313" key="7">
    <source>
        <dbReference type="EMBL" id="PKQ60457.1"/>
    </source>
</evidence>
<dbReference type="InterPro" id="IPR036390">
    <property type="entry name" value="WH_DNA-bd_sf"/>
</dbReference>
<dbReference type="RefSeq" id="WP_101263350.1">
    <property type="nucleotide sequence ID" value="NZ_MVDD01000025.1"/>
</dbReference>
<dbReference type="PROSITE" id="PS50931">
    <property type="entry name" value="HTH_LYSR"/>
    <property type="match status" value="1"/>
</dbReference>
<evidence type="ECO:0000256" key="3">
    <source>
        <dbReference type="ARBA" id="ARBA00023125"/>
    </source>
</evidence>
<feature type="domain" description="HTH lysR-type" evidence="6">
    <location>
        <begin position="1"/>
        <end position="58"/>
    </location>
</feature>
<evidence type="ECO:0000259" key="6">
    <source>
        <dbReference type="PROSITE" id="PS50931"/>
    </source>
</evidence>
<evidence type="ECO:0000256" key="2">
    <source>
        <dbReference type="ARBA" id="ARBA00023015"/>
    </source>
</evidence>
<dbReference type="PANTHER" id="PTHR30346:SF26">
    <property type="entry name" value="HYDROGEN PEROXIDE-INDUCIBLE GENES ACTIVATOR"/>
    <property type="match status" value="1"/>
</dbReference>
<keyword evidence="5" id="KW-0804">Transcription</keyword>
<dbReference type="PANTHER" id="PTHR30346">
    <property type="entry name" value="TRANSCRIPTIONAL DUAL REGULATOR HCAR-RELATED"/>
    <property type="match status" value="1"/>
</dbReference>
<dbReference type="SUPFAM" id="SSF46785">
    <property type="entry name" value="Winged helix' DNA-binding domain"/>
    <property type="match status" value="1"/>
</dbReference>
<keyword evidence="2" id="KW-0805">Transcription regulation</keyword>
<dbReference type="SUPFAM" id="SSF53850">
    <property type="entry name" value="Periplasmic binding protein-like II"/>
    <property type="match status" value="1"/>
</dbReference>
<evidence type="ECO:0000256" key="1">
    <source>
        <dbReference type="ARBA" id="ARBA00009437"/>
    </source>
</evidence>
<dbReference type="InterPro" id="IPR005119">
    <property type="entry name" value="LysR_subst-bd"/>
</dbReference>
<dbReference type="GO" id="GO:0003700">
    <property type="term" value="F:DNA-binding transcription factor activity"/>
    <property type="evidence" value="ECO:0007669"/>
    <property type="project" value="InterPro"/>
</dbReference>
<dbReference type="EMBL" id="MVDD01000025">
    <property type="protein sequence ID" value="PKQ60457.1"/>
    <property type="molecule type" value="Genomic_DNA"/>
</dbReference>
<evidence type="ECO:0000256" key="5">
    <source>
        <dbReference type="ARBA" id="ARBA00023163"/>
    </source>
</evidence>
<evidence type="ECO:0000313" key="8">
    <source>
        <dbReference type="Proteomes" id="UP000233535"/>
    </source>
</evidence>
<dbReference type="Pfam" id="PF00126">
    <property type="entry name" value="HTH_1"/>
    <property type="match status" value="1"/>
</dbReference>
<dbReference type="Gene3D" id="3.40.190.10">
    <property type="entry name" value="Periplasmic binding protein-like II"/>
    <property type="match status" value="2"/>
</dbReference>
<sequence>MTLKQLNYALALGRLGSYINVAKSMGVSQPAVTLQIQALEEELGIILFDRSTKSVEPTLNGIAFLEKAQALLTESKQLEDFAIQLSEEVRGELCLGIIPSLSPFLVPLFIDELNKKYPKMKLKIQEAITEDILEGIKTGTYHGGILSTPIISKGNLEVKPLFYERFYLYVSDKHQLYSQEEIDISSMDYSDVWLLKEGNCFMDQVTNICSIQPNQNENFVYESNNIDALRRIVEYKGGITFLPELSTLMIPSEQEEMIKDIKGKKKVREISMLSLKTEVRRNLINAVCEVIKECVPSQMLGREDKEIVKTNFVEK</sequence>
<protein>
    <recommendedName>
        <fullName evidence="6">HTH lysR-type domain-containing protein</fullName>
    </recommendedName>
</protein>
<dbReference type="PRINTS" id="PR00039">
    <property type="entry name" value="HTHLYSR"/>
</dbReference>
<comment type="similarity">
    <text evidence="1">Belongs to the LysR transcriptional regulatory family.</text>
</comment>
<dbReference type="OrthoDB" id="9803735at2"/>
<dbReference type="GO" id="GO:0003677">
    <property type="term" value="F:DNA binding"/>
    <property type="evidence" value="ECO:0007669"/>
    <property type="project" value="UniProtKB-KW"/>
</dbReference>
<dbReference type="GO" id="GO:0032993">
    <property type="term" value="C:protein-DNA complex"/>
    <property type="evidence" value="ECO:0007669"/>
    <property type="project" value="TreeGrafter"/>
</dbReference>
<keyword evidence="3" id="KW-0238">DNA-binding</keyword>